<dbReference type="InterPro" id="IPR013766">
    <property type="entry name" value="Thioredoxin_domain"/>
</dbReference>
<dbReference type="RefSeq" id="WP_137455074.1">
    <property type="nucleotide sequence ID" value="NZ_CP021983.2"/>
</dbReference>
<dbReference type="InterPro" id="IPR036249">
    <property type="entry name" value="Thioredoxin-like_sf"/>
</dbReference>
<dbReference type="PANTHER" id="PTHR34573:SF1">
    <property type="entry name" value="VITAMIN K EPOXIDE REDUCTASE DOMAIN-CONTAINING PROTEIN"/>
    <property type="match status" value="1"/>
</dbReference>
<dbReference type="Pfam" id="PF00085">
    <property type="entry name" value="Thioredoxin"/>
    <property type="match status" value="1"/>
</dbReference>
<gene>
    <name evidence="2" type="ORF">XM38_022580</name>
</gene>
<evidence type="ECO:0000313" key="2">
    <source>
        <dbReference type="EMBL" id="ASC71306.1"/>
    </source>
</evidence>
<dbReference type="CDD" id="cd02961">
    <property type="entry name" value="PDI_a_family"/>
    <property type="match status" value="1"/>
</dbReference>
<evidence type="ECO:0000259" key="1">
    <source>
        <dbReference type="Pfam" id="PF00085"/>
    </source>
</evidence>
<organism evidence="2 3">
    <name type="scientific">Halomicronema hongdechloris C2206</name>
    <dbReference type="NCBI Taxonomy" id="1641165"/>
    <lineage>
        <taxon>Bacteria</taxon>
        <taxon>Bacillati</taxon>
        <taxon>Cyanobacteriota</taxon>
        <taxon>Cyanophyceae</taxon>
        <taxon>Nodosilineales</taxon>
        <taxon>Nodosilineaceae</taxon>
        <taxon>Halomicronema</taxon>
    </lineage>
</organism>
<dbReference type="SUPFAM" id="SSF52833">
    <property type="entry name" value="Thioredoxin-like"/>
    <property type="match status" value="1"/>
</dbReference>
<feature type="domain" description="Thioredoxin" evidence="1">
    <location>
        <begin position="17"/>
        <end position="71"/>
    </location>
</feature>
<dbReference type="Proteomes" id="UP000191901">
    <property type="component" value="Chromosome"/>
</dbReference>
<dbReference type="PROSITE" id="PS51354">
    <property type="entry name" value="GLUTAREDOXIN_2"/>
    <property type="match status" value="1"/>
</dbReference>
<dbReference type="PANTHER" id="PTHR34573">
    <property type="entry name" value="VKC DOMAIN-CONTAINING PROTEIN"/>
    <property type="match status" value="1"/>
</dbReference>
<dbReference type="AlphaFoldDB" id="A0A1Z3HLZ9"/>
<sequence length="99" mass="11134">MSFESRLAQHLQVEGDVMYGAYWCPHCADQKEMFDQASDQIPYVECDSKGENAQPQLCQQKGVQGYPTWEINGELYPGVRSLDEIAELSGFVADPSRSQ</sequence>
<reference evidence="2 3" key="1">
    <citation type="journal article" date="2016" name="Biochim. Biophys. Acta">
        <title>Characterization of red-shifted phycobilisomes isolated from the chlorophyll f-containing cyanobacterium Halomicronema hongdechloris.</title>
        <authorList>
            <person name="Li Y."/>
            <person name="Lin Y."/>
            <person name="Garvey C.J."/>
            <person name="Birch D."/>
            <person name="Corkery R.W."/>
            <person name="Loughlin P.C."/>
            <person name="Scheer H."/>
            <person name="Willows R.D."/>
            <person name="Chen M."/>
        </authorList>
    </citation>
    <scope>NUCLEOTIDE SEQUENCE [LARGE SCALE GENOMIC DNA]</scope>
    <source>
        <strain evidence="2 3">C2206</strain>
    </source>
</reference>
<proteinExistence type="predicted"/>
<dbReference type="EMBL" id="CP021983">
    <property type="protein sequence ID" value="ASC71306.1"/>
    <property type="molecule type" value="Genomic_DNA"/>
</dbReference>
<evidence type="ECO:0000313" key="3">
    <source>
        <dbReference type="Proteomes" id="UP000191901"/>
    </source>
</evidence>
<dbReference type="KEGG" id="hhg:XM38_022580"/>
<dbReference type="OrthoDB" id="185994at2"/>
<accession>A0A1Z3HLZ9</accession>
<protein>
    <submittedName>
        <fullName evidence="2">Vitamin K epoxide reductase</fullName>
    </submittedName>
</protein>
<keyword evidence="3" id="KW-1185">Reference proteome</keyword>
<name>A0A1Z3HLZ9_9CYAN</name>
<dbReference type="Gene3D" id="3.40.30.10">
    <property type="entry name" value="Glutaredoxin"/>
    <property type="match status" value="1"/>
</dbReference>